<evidence type="ECO:0000313" key="1">
    <source>
        <dbReference type="EnsemblMetazoa" id="AMIN014433-PA"/>
    </source>
</evidence>
<accession>A0A182WP18</accession>
<dbReference type="VEuPathDB" id="VectorBase:AMIN014433"/>
<reference evidence="2" key="1">
    <citation type="submission" date="2013-03" db="EMBL/GenBank/DDBJ databases">
        <title>The Genome Sequence of Anopheles minimus MINIMUS1.</title>
        <authorList>
            <consortium name="The Broad Institute Genomics Platform"/>
            <person name="Neafsey D.E."/>
            <person name="Walton C."/>
            <person name="Walker B."/>
            <person name="Young S.K."/>
            <person name="Zeng Q."/>
            <person name="Gargeya S."/>
            <person name="Fitzgerald M."/>
            <person name="Haas B."/>
            <person name="Abouelleil A."/>
            <person name="Allen A.W."/>
            <person name="Alvarado L."/>
            <person name="Arachchi H.M."/>
            <person name="Berlin A.M."/>
            <person name="Chapman S.B."/>
            <person name="Gainer-Dewar J."/>
            <person name="Goldberg J."/>
            <person name="Griggs A."/>
            <person name="Gujja S."/>
            <person name="Hansen M."/>
            <person name="Howarth C."/>
            <person name="Imamovic A."/>
            <person name="Ireland A."/>
            <person name="Larimer J."/>
            <person name="McCowan C."/>
            <person name="Murphy C."/>
            <person name="Pearson M."/>
            <person name="Poon T.W."/>
            <person name="Priest M."/>
            <person name="Roberts A."/>
            <person name="Saif S."/>
            <person name="Shea T."/>
            <person name="Sisk P."/>
            <person name="Sykes S."/>
            <person name="Wortman J."/>
            <person name="Nusbaum C."/>
            <person name="Birren B."/>
        </authorList>
    </citation>
    <scope>NUCLEOTIDE SEQUENCE [LARGE SCALE GENOMIC DNA]</scope>
    <source>
        <strain evidence="2">MINIMUS1</strain>
    </source>
</reference>
<dbReference type="EnsemblMetazoa" id="AMIN014433-RA">
    <property type="protein sequence ID" value="AMIN014433-PA"/>
    <property type="gene ID" value="AMIN014433"/>
</dbReference>
<dbReference type="Proteomes" id="UP000075920">
    <property type="component" value="Unassembled WGS sequence"/>
</dbReference>
<name>A0A182WP18_9DIPT</name>
<dbReference type="AlphaFoldDB" id="A0A182WP18"/>
<reference evidence="1" key="2">
    <citation type="submission" date="2020-05" db="UniProtKB">
        <authorList>
            <consortium name="EnsemblMetazoa"/>
        </authorList>
    </citation>
    <scope>IDENTIFICATION</scope>
    <source>
        <strain evidence="1">MINIMUS1</strain>
    </source>
</reference>
<evidence type="ECO:0000313" key="2">
    <source>
        <dbReference type="Proteomes" id="UP000075920"/>
    </source>
</evidence>
<organism evidence="1 2">
    <name type="scientific">Anopheles minimus</name>
    <dbReference type="NCBI Taxonomy" id="112268"/>
    <lineage>
        <taxon>Eukaryota</taxon>
        <taxon>Metazoa</taxon>
        <taxon>Ecdysozoa</taxon>
        <taxon>Arthropoda</taxon>
        <taxon>Hexapoda</taxon>
        <taxon>Insecta</taxon>
        <taxon>Pterygota</taxon>
        <taxon>Neoptera</taxon>
        <taxon>Endopterygota</taxon>
        <taxon>Diptera</taxon>
        <taxon>Nematocera</taxon>
        <taxon>Culicoidea</taxon>
        <taxon>Culicidae</taxon>
        <taxon>Anophelinae</taxon>
        <taxon>Anopheles</taxon>
    </lineage>
</organism>
<sequence length="41" mass="4770">MVYCLRGKYAYVSAHVNKPVQLEDDVLSIQHRSRSESHDHT</sequence>
<protein>
    <submittedName>
        <fullName evidence="1">Uncharacterized protein</fullName>
    </submittedName>
</protein>
<keyword evidence="2" id="KW-1185">Reference proteome</keyword>
<proteinExistence type="predicted"/>